<feature type="non-terminal residue" evidence="1">
    <location>
        <position position="1"/>
    </location>
</feature>
<accession>A0A9K3D5K6</accession>
<reference evidence="1 2" key="1">
    <citation type="journal article" date="2018" name="PLoS ONE">
        <title>The draft genome of Kipferlia bialata reveals reductive genome evolution in fornicate parasites.</title>
        <authorList>
            <person name="Tanifuji G."/>
            <person name="Takabayashi S."/>
            <person name="Kume K."/>
            <person name="Takagi M."/>
            <person name="Nakayama T."/>
            <person name="Kamikawa R."/>
            <person name="Inagaki Y."/>
            <person name="Hashimoto T."/>
        </authorList>
    </citation>
    <scope>NUCLEOTIDE SEQUENCE [LARGE SCALE GENOMIC DNA]</scope>
    <source>
        <strain evidence="1">NY0173</strain>
    </source>
</reference>
<proteinExistence type="predicted"/>
<organism evidence="1 2">
    <name type="scientific">Kipferlia bialata</name>
    <dbReference type="NCBI Taxonomy" id="797122"/>
    <lineage>
        <taxon>Eukaryota</taxon>
        <taxon>Metamonada</taxon>
        <taxon>Carpediemonas-like organisms</taxon>
        <taxon>Kipferlia</taxon>
    </lineage>
</organism>
<evidence type="ECO:0000313" key="1">
    <source>
        <dbReference type="EMBL" id="GIQ88492.1"/>
    </source>
</evidence>
<sequence length="96" mass="10571">LAAFAEYNVNVWVDFNMSFFSGTYTPGAGGVYEAPESDMLINQSLIILGAYGIAPFVTESFSTHGGLFMYNFQIDYETVVFKYDPLYLGILGTIPA</sequence>
<dbReference type="Proteomes" id="UP000265618">
    <property type="component" value="Unassembled WGS sequence"/>
</dbReference>
<dbReference type="AlphaFoldDB" id="A0A9K3D5K6"/>
<name>A0A9K3D5K6_9EUKA</name>
<evidence type="ECO:0000313" key="2">
    <source>
        <dbReference type="Proteomes" id="UP000265618"/>
    </source>
</evidence>
<comment type="caution">
    <text evidence="1">The sequence shown here is derived from an EMBL/GenBank/DDBJ whole genome shotgun (WGS) entry which is preliminary data.</text>
</comment>
<dbReference type="EMBL" id="BDIP01004111">
    <property type="protein sequence ID" value="GIQ88492.1"/>
    <property type="molecule type" value="Genomic_DNA"/>
</dbReference>
<protein>
    <submittedName>
        <fullName evidence="1">Uncharacterized protein</fullName>
    </submittedName>
</protein>
<keyword evidence="2" id="KW-1185">Reference proteome</keyword>
<gene>
    <name evidence="1" type="ORF">KIPB_010748</name>
</gene>